<keyword evidence="3" id="KW-1185">Reference proteome</keyword>
<dbReference type="RefSeq" id="WP_002703875.1">
    <property type="nucleotide sequence ID" value="NZ_AAWS01000058.1"/>
</dbReference>
<evidence type="ECO:0000313" key="2">
    <source>
        <dbReference type="EMBL" id="EAY24947.1"/>
    </source>
</evidence>
<name>A1ZXH9_MICM2</name>
<gene>
    <name evidence="2" type="ORF">M23134_04986</name>
</gene>
<dbReference type="Pfam" id="PF09345">
    <property type="entry name" value="SiaC"/>
    <property type="match status" value="1"/>
</dbReference>
<dbReference type="InterPro" id="IPR018530">
    <property type="entry name" value="SiaC"/>
</dbReference>
<comment type="caution">
    <text evidence="2">The sequence shown here is derived from an EMBL/GenBank/DDBJ whole genome shotgun (WGS) entry which is preliminary data.</text>
</comment>
<dbReference type="OrthoDB" id="5297629at2"/>
<proteinExistence type="predicted"/>
<evidence type="ECO:0000259" key="1">
    <source>
        <dbReference type="Pfam" id="PF09345"/>
    </source>
</evidence>
<sequence length="131" mass="15292">MRNFFIPENQDTPQVSFDVATQVFEIKGESFGLCSMDFYLPIIQWLDAYTKQHQGTLTFNFKLLYYNTGSSQRFYEMMKLLERYHQSGRGQVKINWYTTSDESSIIEAGEDFQASIQIPFEIVLQDEVTVA</sequence>
<evidence type="ECO:0000313" key="3">
    <source>
        <dbReference type="Proteomes" id="UP000004095"/>
    </source>
</evidence>
<accession>A1ZXH9</accession>
<dbReference type="Proteomes" id="UP000004095">
    <property type="component" value="Unassembled WGS sequence"/>
</dbReference>
<reference evidence="2 3" key="1">
    <citation type="submission" date="2007-01" db="EMBL/GenBank/DDBJ databases">
        <authorList>
            <person name="Haygood M."/>
            <person name="Podell S."/>
            <person name="Anderson C."/>
            <person name="Hopkinson B."/>
            <person name="Roe K."/>
            <person name="Barbeau K."/>
            <person name="Gaasterland T."/>
            <person name="Ferriera S."/>
            <person name="Johnson J."/>
            <person name="Kravitz S."/>
            <person name="Beeson K."/>
            <person name="Sutton G."/>
            <person name="Rogers Y.-H."/>
            <person name="Friedman R."/>
            <person name="Frazier M."/>
            <person name="Venter J.C."/>
        </authorList>
    </citation>
    <scope>NUCLEOTIDE SEQUENCE [LARGE SCALE GENOMIC DNA]</scope>
    <source>
        <strain evidence="2 3">ATCC 23134</strain>
    </source>
</reference>
<protein>
    <recommendedName>
        <fullName evidence="1">SiaC family regulatory phosphoprotein domain-containing protein</fullName>
    </recommendedName>
</protein>
<dbReference type="AlphaFoldDB" id="A1ZXH9"/>
<dbReference type="EMBL" id="AAWS01000058">
    <property type="protein sequence ID" value="EAY24947.1"/>
    <property type="molecule type" value="Genomic_DNA"/>
</dbReference>
<organism evidence="2 3">
    <name type="scientific">Microscilla marina ATCC 23134</name>
    <dbReference type="NCBI Taxonomy" id="313606"/>
    <lineage>
        <taxon>Bacteria</taxon>
        <taxon>Pseudomonadati</taxon>
        <taxon>Bacteroidota</taxon>
        <taxon>Cytophagia</taxon>
        <taxon>Cytophagales</taxon>
        <taxon>Microscillaceae</taxon>
        <taxon>Microscilla</taxon>
    </lineage>
</organism>
<feature type="domain" description="SiaC family regulatory phosphoprotein" evidence="1">
    <location>
        <begin position="6"/>
        <end position="123"/>
    </location>
</feature>